<reference evidence="1" key="3">
    <citation type="submission" date="2006-01" db="EMBL/GenBank/DDBJ databases">
        <authorList>
            <person name="Buell R."/>
        </authorList>
    </citation>
    <scope>NUCLEOTIDE SEQUENCE</scope>
</reference>
<sequence>MAISRSSSRRRRWVGSARGRCAEESASAAGRRRSRSRPVGVIWSGVDGGGVGGGCGWAAATSPAGASGRDASAMSGIKTTTTDFLSSRDKTEKVIGNKWDLYLDLLQADYTEGGSGRQRGEERYWGLMAATEMVCYGGGGRRLADGDADLSVHMWDALDALGLVRYCCRRMLMTHVDLIEKLLNYNNDGSDITSGQSTSGCV</sequence>
<evidence type="ECO:0000313" key="1">
    <source>
        <dbReference type="EMBL" id="ABA95940.1"/>
    </source>
</evidence>
<dbReference type="PANTHER" id="PTHR23431">
    <property type="entry name" value="DNA-DIRECTED RNA POLYMERASES I, II, AND III SUBUNIT RPABC5 FAMILY MEMBER"/>
    <property type="match status" value="1"/>
</dbReference>
<reference evidence="1" key="1">
    <citation type="journal article" date="2005" name="BMC Biol.">
        <title>The sequence of rice chromosomes 11 and 12, rich in disease resistance genes and recent gene duplications.</title>
        <authorList>
            <consortium name="The rice chromosomes 11 and 12 sequencing consortia"/>
        </authorList>
    </citation>
    <scope>NUCLEOTIDE SEQUENCE [LARGE SCALE GENOMIC DNA]</scope>
</reference>
<name>Q2QWW6_ORYSJ</name>
<dbReference type="InterPro" id="IPR023580">
    <property type="entry name" value="RNA_pol_su_RPB10"/>
</dbReference>
<dbReference type="AlphaFoldDB" id="Q2QWW6"/>
<proteinExistence type="predicted"/>
<dbReference type="InterPro" id="IPR000268">
    <property type="entry name" value="RPABC5/Rpb10"/>
</dbReference>
<protein>
    <submittedName>
        <fullName evidence="1">Expressed protein</fullName>
    </submittedName>
</protein>
<dbReference type="Gene3D" id="1.10.10.60">
    <property type="entry name" value="Homeodomain-like"/>
    <property type="match status" value="1"/>
</dbReference>
<gene>
    <name evidence="1" type="ordered locus">LOC_Os12g07980</name>
</gene>
<dbReference type="GO" id="GO:0003899">
    <property type="term" value="F:DNA-directed RNA polymerase activity"/>
    <property type="evidence" value="ECO:0007669"/>
    <property type="project" value="InterPro"/>
</dbReference>
<organism evidence="1">
    <name type="scientific">Oryza sativa subsp. japonica</name>
    <name type="common">Rice</name>
    <dbReference type="NCBI Taxonomy" id="39947"/>
    <lineage>
        <taxon>Eukaryota</taxon>
        <taxon>Viridiplantae</taxon>
        <taxon>Streptophyta</taxon>
        <taxon>Embryophyta</taxon>
        <taxon>Tracheophyta</taxon>
        <taxon>Spermatophyta</taxon>
        <taxon>Magnoliopsida</taxon>
        <taxon>Liliopsida</taxon>
        <taxon>Poales</taxon>
        <taxon>Poaceae</taxon>
        <taxon>BOP clade</taxon>
        <taxon>Oryzoideae</taxon>
        <taxon>Oryzeae</taxon>
        <taxon>Oryzinae</taxon>
        <taxon>Oryza</taxon>
        <taxon>Oryza sativa</taxon>
    </lineage>
</organism>
<dbReference type="SUPFAM" id="SSF46924">
    <property type="entry name" value="RNA polymerase subunit RPB10"/>
    <property type="match status" value="1"/>
</dbReference>
<dbReference type="PANTHER" id="PTHR23431:SF9">
    <property type="entry name" value="DNA-DIRECTED RNA POLYMERASE SUBUNIT 10-LIKE PROTEIN"/>
    <property type="match status" value="1"/>
</dbReference>
<dbReference type="GO" id="GO:0006351">
    <property type="term" value="P:DNA-templated transcription"/>
    <property type="evidence" value="ECO:0007669"/>
    <property type="project" value="InterPro"/>
</dbReference>
<accession>Q2QWW6</accession>
<dbReference type="Pfam" id="PF01194">
    <property type="entry name" value="RNA_pol_N"/>
    <property type="match status" value="1"/>
</dbReference>
<dbReference type="EMBL" id="DP000011">
    <property type="protein sequence ID" value="ABA95940.1"/>
    <property type="molecule type" value="Genomic_DNA"/>
</dbReference>
<dbReference type="GO" id="GO:0003677">
    <property type="term" value="F:DNA binding"/>
    <property type="evidence" value="ECO:0007669"/>
    <property type="project" value="InterPro"/>
</dbReference>
<reference evidence="1" key="2">
    <citation type="submission" date="2005-04" db="EMBL/GenBank/DDBJ databases">
        <authorList>
            <person name="Buell C.R."/>
            <person name="Wing R.A."/>
            <person name="McCombie W.A."/>
            <person name="Ouyang S."/>
        </authorList>
    </citation>
    <scope>NUCLEOTIDE SEQUENCE</scope>
</reference>